<name>A0ABQ4GUA5_9ACTN</name>
<evidence type="ECO:0000259" key="6">
    <source>
        <dbReference type="Pfam" id="PF00294"/>
    </source>
</evidence>
<dbReference type="CDD" id="cd01166">
    <property type="entry name" value="KdgK"/>
    <property type="match status" value="1"/>
</dbReference>
<evidence type="ECO:0000256" key="3">
    <source>
        <dbReference type="ARBA" id="ARBA00022741"/>
    </source>
</evidence>
<reference evidence="7 8" key="1">
    <citation type="submission" date="2021-01" db="EMBL/GenBank/DDBJ databases">
        <title>Whole genome shotgun sequence of Microbispora siamensis NBRC 104113.</title>
        <authorList>
            <person name="Komaki H."/>
            <person name="Tamura T."/>
        </authorList>
    </citation>
    <scope>NUCLEOTIDE SEQUENCE [LARGE SCALE GENOMIC DNA]</scope>
    <source>
        <strain evidence="7 8">NBRC 104113</strain>
    </source>
</reference>
<dbReference type="EMBL" id="BOOF01000036">
    <property type="protein sequence ID" value="GIH65016.1"/>
    <property type="molecule type" value="Genomic_DNA"/>
</dbReference>
<evidence type="ECO:0000313" key="8">
    <source>
        <dbReference type="Proteomes" id="UP000660454"/>
    </source>
</evidence>
<keyword evidence="2" id="KW-0808">Transferase</keyword>
<accession>A0ABQ4GUA5</accession>
<dbReference type="GO" id="GO:0016301">
    <property type="term" value="F:kinase activity"/>
    <property type="evidence" value="ECO:0007669"/>
    <property type="project" value="UniProtKB-KW"/>
</dbReference>
<comment type="similarity">
    <text evidence="1">Belongs to the carbohydrate kinase PfkB family.</text>
</comment>
<protein>
    <submittedName>
        <fullName evidence="7">Sugar kinase</fullName>
    </submittedName>
</protein>
<gene>
    <name evidence="7" type="ORF">Msi02_58330</name>
</gene>
<comment type="caution">
    <text evidence="7">The sequence shown here is derived from an EMBL/GenBank/DDBJ whole genome shotgun (WGS) entry which is preliminary data.</text>
</comment>
<dbReference type="PANTHER" id="PTHR43085:SF1">
    <property type="entry name" value="PSEUDOURIDINE KINASE-RELATED"/>
    <property type="match status" value="1"/>
</dbReference>
<dbReference type="Gene3D" id="3.40.1190.20">
    <property type="match status" value="1"/>
</dbReference>
<dbReference type="InterPro" id="IPR029056">
    <property type="entry name" value="Ribokinase-like"/>
</dbReference>
<keyword evidence="3" id="KW-0547">Nucleotide-binding</keyword>
<evidence type="ECO:0000256" key="5">
    <source>
        <dbReference type="ARBA" id="ARBA00022840"/>
    </source>
</evidence>
<sequence>MEEQQRVKTEHGTHPAAGPRVVTLGETMALLTAERVGPLAHAPSMAVGIGGAESNVAIALRRLGVPVTWIGRVGADGFGELVERELRAEGLDVRAVVDGAAPTGLMVKERRTSRSLNVWYYRTGSAGSRLAPADVPEDVVAGASLLHVTGITPALSASAAEAVAHAVRLARAHGVTVSFDVNYRGRLWRRERAGEALRDVLAASDVVFAGVEEAELFVSPREDPLDLAAALTDLGPAQAVIKRGAEGCAALVDGLRLTREAVPVEVLDPVGAGDAFVGGYLAELLAGAPPETRLDTAVAAGAFACVVPGDWEGMPTRAELGLLTRREDVAR</sequence>
<dbReference type="InterPro" id="IPR050306">
    <property type="entry name" value="PfkB_Carbo_kinase"/>
</dbReference>
<dbReference type="InterPro" id="IPR011611">
    <property type="entry name" value="PfkB_dom"/>
</dbReference>
<keyword evidence="4 7" id="KW-0418">Kinase</keyword>
<feature type="domain" description="Carbohydrate kinase PfkB" evidence="6">
    <location>
        <begin position="20"/>
        <end position="316"/>
    </location>
</feature>
<dbReference type="Pfam" id="PF00294">
    <property type="entry name" value="PfkB"/>
    <property type="match status" value="1"/>
</dbReference>
<dbReference type="PANTHER" id="PTHR43085">
    <property type="entry name" value="HEXOKINASE FAMILY MEMBER"/>
    <property type="match status" value="1"/>
</dbReference>
<keyword evidence="5" id="KW-0067">ATP-binding</keyword>
<dbReference type="InterPro" id="IPR002173">
    <property type="entry name" value="Carboh/pur_kinase_PfkB_CS"/>
</dbReference>
<dbReference type="PROSITE" id="PS00584">
    <property type="entry name" value="PFKB_KINASES_2"/>
    <property type="match status" value="1"/>
</dbReference>
<dbReference type="Proteomes" id="UP000660454">
    <property type="component" value="Unassembled WGS sequence"/>
</dbReference>
<dbReference type="SUPFAM" id="SSF53613">
    <property type="entry name" value="Ribokinase-like"/>
    <property type="match status" value="1"/>
</dbReference>
<evidence type="ECO:0000256" key="4">
    <source>
        <dbReference type="ARBA" id="ARBA00022777"/>
    </source>
</evidence>
<evidence type="ECO:0000313" key="7">
    <source>
        <dbReference type="EMBL" id="GIH65016.1"/>
    </source>
</evidence>
<evidence type="ECO:0000256" key="1">
    <source>
        <dbReference type="ARBA" id="ARBA00010688"/>
    </source>
</evidence>
<organism evidence="7 8">
    <name type="scientific">Microbispora siamensis</name>
    <dbReference type="NCBI Taxonomy" id="564413"/>
    <lineage>
        <taxon>Bacteria</taxon>
        <taxon>Bacillati</taxon>
        <taxon>Actinomycetota</taxon>
        <taxon>Actinomycetes</taxon>
        <taxon>Streptosporangiales</taxon>
        <taxon>Streptosporangiaceae</taxon>
        <taxon>Microbispora</taxon>
    </lineage>
</organism>
<proteinExistence type="inferred from homology"/>
<keyword evidence="8" id="KW-1185">Reference proteome</keyword>
<evidence type="ECO:0000256" key="2">
    <source>
        <dbReference type="ARBA" id="ARBA00022679"/>
    </source>
</evidence>